<dbReference type="AlphaFoldDB" id="A0A8S2F788"/>
<evidence type="ECO:0000256" key="1">
    <source>
        <dbReference type="SAM" id="MobiDB-lite"/>
    </source>
</evidence>
<dbReference type="Proteomes" id="UP000682733">
    <property type="component" value="Unassembled WGS sequence"/>
</dbReference>
<evidence type="ECO:0000313" key="2">
    <source>
        <dbReference type="EMBL" id="CAF1353257.1"/>
    </source>
</evidence>
<dbReference type="EMBL" id="CAJNOK010022785">
    <property type="protein sequence ID" value="CAF1353257.1"/>
    <property type="molecule type" value="Genomic_DNA"/>
</dbReference>
<evidence type="ECO:0000313" key="3">
    <source>
        <dbReference type="EMBL" id="CAF4163841.1"/>
    </source>
</evidence>
<dbReference type="EMBL" id="CAJOBA010044432">
    <property type="protein sequence ID" value="CAF4163841.1"/>
    <property type="molecule type" value="Genomic_DNA"/>
</dbReference>
<reference evidence="2" key="1">
    <citation type="submission" date="2021-02" db="EMBL/GenBank/DDBJ databases">
        <authorList>
            <person name="Nowell W R."/>
        </authorList>
    </citation>
    <scope>NUCLEOTIDE SEQUENCE</scope>
</reference>
<name>A0A8S2F788_9BILA</name>
<accession>A0A8S2F788</accession>
<feature type="region of interest" description="Disordered" evidence="1">
    <location>
        <begin position="127"/>
        <end position="152"/>
    </location>
</feature>
<gene>
    <name evidence="2" type="ORF">OVA965_LOCUS30897</name>
    <name evidence="3" type="ORF">TMI583_LOCUS31717</name>
</gene>
<comment type="caution">
    <text evidence="2">The sequence shown here is derived from an EMBL/GenBank/DDBJ whole genome shotgun (WGS) entry which is preliminary data.</text>
</comment>
<feature type="compositionally biased region" description="Basic and acidic residues" evidence="1">
    <location>
        <begin position="143"/>
        <end position="152"/>
    </location>
</feature>
<protein>
    <submittedName>
        <fullName evidence="2">Uncharacterized protein</fullName>
    </submittedName>
</protein>
<organism evidence="2 4">
    <name type="scientific">Didymodactylos carnosus</name>
    <dbReference type="NCBI Taxonomy" id="1234261"/>
    <lineage>
        <taxon>Eukaryota</taxon>
        <taxon>Metazoa</taxon>
        <taxon>Spiralia</taxon>
        <taxon>Gnathifera</taxon>
        <taxon>Rotifera</taxon>
        <taxon>Eurotatoria</taxon>
        <taxon>Bdelloidea</taxon>
        <taxon>Philodinida</taxon>
        <taxon>Philodinidae</taxon>
        <taxon>Didymodactylos</taxon>
    </lineage>
</organism>
<dbReference type="Proteomes" id="UP000677228">
    <property type="component" value="Unassembled WGS sequence"/>
</dbReference>
<evidence type="ECO:0000313" key="4">
    <source>
        <dbReference type="Proteomes" id="UP000677228"/>
    </source>
</evidence>
<sequence>MNHIYFSPTTALAFRPTVLQQFHYAQMAERCAAIARRKEFHNREQRQIKEKLDYLKHKRSQIEEQRRRILLQQQQQKLDHDEEYARIVKDLSKNYHGTELESKKGKLYKYMSFKELDEVQRSEERLERNDKQLENNSEQQQTLEDRIRLRFS</sequence>
<proteinExistence type="predicted"/>